<proteinExistence type="predicted"/>
<dbReference type="OrthoDB" id="5360818at2"/>
<dbReference type="Gene3D" id="2.10.109.10">
    <property type="entry name" value="Umud Fragment, subunit A"/>
    <property type="match status" value="1"/>
</dbReference>
<organism evidence="2 3">
    <name type="scientific">Mesorhizobium hungaricum</name>
    <dbReference type="NCBI Taxonomy" id="1566387"/>
    <lineage>
        <taxon>Bacteria</taxon>
        <taxon>Pseudomonadati</taxon>
        <taxon>Pseudomonadota</taxon>
        <taxon>Alphaproteobacteria</taxon>
        <taxon>Hyphomicrobiales</taxon>
        <taxon>Phyllobacteriaceae</taxon>
        <taxon>Mesorhizobium</taxon>
    </lineage>
</organism>
<evidence type="ECO:0000259" key="1">
    <source>
        <dbReference type="Pfam" id="PF10502"/>
    </source>
</evidence>
<dbReference type="GO" id="GO:0006465">
    <property type="term" value="P:signal peptide processing"/>
    <property type="evidence" value="ECO:0007669"/>
    <property type="project" value="InterPro"/>
</dbReference>
<evidence type="ECO:0000313" key="3">
    <source>
        <dbReference type="Proteomes" id="UP000094412"/>
    </source>
</evidence>
<name>A0A1C2DCW2_9HYPH</name>
<keyword evidence="3" id="KW-1185">Reference proteome</keyword>
<dbReference type="EMBL" id="MDEO01000036">
    <property type="protein sequence ID" value="OCX12611.1"/>
    <property type="molecule type" value="Genomic_DNA"/>
</dbReference>
<dbReference type="Proteomes" id="UP000094412">
    <property type="component" value="Unassembled WGS sequence"/>
</dbReference>
<gene>
    <name evidence="2" type="ORF">QV13_23705</name>
</gene>
<dbReference type="STRING" id="1566387.QV13_23705"/>
<comment type="caution">
    <text evidence="2">The sequence shown here is derived from an EMBL/GenBank/DDBJ whole genome shotgun (WGS) entry which is preliminary data.</text>
</comment>
<evidence type="ECO:0000313" key="2">
    <source>
        <dbReference type="EMBL" id="OCX12611.1"/>
    </source>
</evidence>
<reference evidence="2 3" key="1">
    <citation type="submission" date="2016-08" db="EMBL/GenBank/DDBJ databases">
        <title>Whole genome sequence of Mesorhizobium sp. strain UASWS1009 isolated from industrial sewage.</title>
        <authorList>
            <person name="Crovadore J."/>
            <person name="Calmin G."/>
            <person name="Chablais R."/>
            <person name="Cochard B."/>
            <person name="Lefort F."/>
        </authorList>
    </citation>
    <scope>NUCLEOTIDE SEQUENCE [LARGE SCALE GENOMIC DNA]</scope>
    <source>
        <strain evidence="2 3">UASWS1009</strain>
    </source>
</reference>
<dbReference type="InterPro" id="IPR036286">
    <property type="entry name" value="LexA/Signal_pep-like_sf"/>
</dbReference>
<dbReference type="GO" id="GO:0004252">
    <property type="term" value="F:serine-type endopeptidase activity"/>
    <property type="evidence" value="ECO:0007669"/>
    <property type="project" value="InterPro"/>
</dbReference>
<dbReference type="AlphaFoldDB" id="A0A1C2DCW2"/>
<feature type="domain" description="Peptidase S26" evidence="1">
    <location>
        <begin position="30"/>
        <end position="165"/>
    </location>
</feature>
<protein>
    <submittedName>
        <fullName evidence="2">Peptidase S26</fullName>
    </submittedName>
</protein>
<dbReference type="RefSeq" id="WP_024925065.1">
    <property type="nucleotide sequence ID" value="NZ_MDEO01000036.1"/>
</dbReference>
<accession>A0A1C2DCW2</accession>
<dbReference type="Pfam" id="PF10502">
    <property type="entry name" value="Peptidase_S26"/>
    <property type="match status" value="1"/>
</dbReference>
<dbReference type="SUPFAM" id="SSF51306">
    <property type="entry name" value="LexA/Signal peptidase"/>
    <property type="match status" value="1"/>
</dbReference>
<dbReference type="InterPro" id="IPR019533">
    <property type="entry name" value="Peptidase_S26"/>
</dbReference>
<sequence length="181" mass="19842">MTRAGLIIATALATMGVGYPGLTPMPIKLIWNASASAPIGFYTIDFDGPFEVTDLVAVDAPEPLATFLADRGYLPKGVPLMKRVLAVSGQTVCRTNLTITVDRVEVGTALERDRAGRDLPVWQGCRRIPTGEIFLMNWQVRDSLDGRYFGPTSTDHIIGRAVPLWTDEDGDGHFMWRAPTH</sequence>